<feature type="compositionally biased region" description="Gly residues" evidence="1">
    <location>
        <begin position="73"/>
        <end position="83"/>
    </location>
</feature>
<evidence type="ECO:0000313" key="2">
    <source>
        <dbReference type="EMBL" id="KAJ8872438.1"/>
    </source>
</evidence>
<protein>
    <submittedName>
        <fullName evidence="2">Uncharacterized protein</fullName>
    </submittedName>
</protein>
<name>A0ABQ9GK98_9NEOP</name>
<feature type="compositionally biased region" description="Polar residues" evidence="1">
    <location>
        <begin position="627"/>
        <end position="636"/>
    </location>
</feature>
<proteinExistence type="predicted"/>
<accession>A0ABQ9GK98</accession>
<feature type="region of interest" description="Disordered" evidence="1">
    <location>
        <begin position="620"/>
        <end position="677"/>
    </location>
</feature>
<feature type="compositionally biased region" description="Polar residues" evidence="1">
    <location>
        <begin position="234"/>
        <end position="244"/>
    </location>
</feature>
<feature type="region of interest" description="Disordered" evidence="1">
    <location>
        <begin position="228"/>
        <end position="247"/>
    </location>
</feature>
<feature type="region of interest" description="Disordered" evidence="1">
    <location>
        <begin position="57"/>
        <end position="87"/>
    </location>
</feature>
<dbReference type="EMBL" id="JARBHB010000011">
    <property type="protein sequence ID" value="KAJ8872438.1"/>
    <property type="molecule type" value="Genomic_DNA"/>
</dbReference>
<comment type="caution">
    <text evidence="2">The sequence shown here is derived from an EMBL/GenBank/DDBJ whole genome shotgun (WGS) entry which is preliminary data.</text>
</comment>
<gene>
    <name evidence="2" type="ORF">PR048_026042</name>
</gene>
<feature type="region of interest" description="Disordered" evidence="1">
    <location>
        <begin position="364"/>
        <end position="387"/>
    </location>
</feature>
<keyword evidence="3" id="KW-1185">Reference proteome</keyword>
<organism evidence="2 3">
    <name type="scientific">Dryococelus australis</name>
    <dbReference type="NCBI Taxonomy" id="614101"/>
    <lineage>
        <taxon>Eukaryota</taxon>
        <taxon>Metazoa</taxon>
        <taxon>Ecdysozoa</taxon>
        <taxon>Arthropoda</taxon>
        <taxon>Hexapoda</taxon>
        <taxon>Insecta</taxon>
        <taxon>Pterygota</taxon>
        <taxon>Neoptera</taxon>
        <taxon>Polyneoptera</taxon>
        <taxon>Phasmatodea</taxon>
        <taxon>Verophasmatodea</taxon>
        <taxon>Anareolatae</taxon>
        <taxon>Phasmatidae</taxon>
        <taxon>Eurycanthinae</taxon>
        <taxon>Dryococelus</taxon>
    </lineage>
</organism>
<reference evidence="2 3" key="1">
    <citation type="submission" date="2023-02" db="EMBL/GenBank/DDBJ databases">
        <title>LHISI_Scaffold_Assembly.</title>
        <authorList>
            <person name="Stuart O.P."/>
            <person name="Cleave R."/>
            <person name="Magrath M.J.L."/>
            <person name="Mikheyev A.S."/>
        </authorList>
    </citation>
    <scope>NUCLEOTIDE SEQUENCE [LARGE SCALE GENOMIC DNA]</scope>
    <source>
        <strain evidence="2">Daus_M_001</strain>
        <tissue evidence="2">Leg muscle</tissue>
    </source>
</reference>
<evidence type="ECO:0000256" key="1">
    <source>
        <dbReference type="SAM" id="MobiDB-lite"/>
    </source>
</evidence>
<feature type="region of interest" description="Disordered" evidence="1">
    <location>
        <begin position="1"/>
        <end position="28"/>
    </location>
</feature>
<dbReference type="Proteomes" id="UP001159363">
    <property type="component" value="Chromosome 10"/>
</dbReference>
<evidence type="ECO:0000313" key="3">
    <source>
        <dbReference type="Proteomes" id="UP001159363"/>
    </source>
</evidence>
<sequence>MKVTEVSMEQRRNVRAGETGDLRENAPTSGIVRHDSHVRKSWTRRFTRLLINHAATNQRERTRVESQSSRENGAGGGGVGRGNRGVNSASDQRIVLSVGRVPQAVGASADCERGLKSMTRVNNSVAAGTQCDPSPRAAITERSVGHRSTARGYRYIEHVGPESETSALRCGLAGSCATFGHKSTDLQTRPFVRNRDQCAWHIGDMSCPGISSRARNCHRSPRAPIHATHPWCTTGASHNASRQSTHVEGREEWTGLRGLSAIAEGRGQLVNLVQRPQGPARIVFTSPIERSRIRLNRVVIHDFTASEWITLQTTSHRSLHGTPRIGDVFTPEGHPKKIIREPATSNFLPAFTFPRAVWGSSVESTEQRRITRGGGNATSPRKPTHYCHRPAQFSRAKIRVTTSPGIEPESSLVGREGSSHSITAAPCFSNLEDRATLKRQDNDAAGQQSVEWRRKLPARVKSADSEHRDTHMLHCDFFTFPSVRRRAAAWYILHAIGFLVDHSKPVTVQDFVQLLRQDRWNMARRGTLRQWQTPHSASVGCSVLEQRVLCLRYCATGRRSCKGVITALCKSVLSVEMQSESVPKQTAPYAASVLYNYLTRCDAADEDEMRWNWSSAGMRGAGETGFTRENPSTSSIGRHDSHLRKFQGDPAGDRARFASVGGGRDLETASHRGPGQQ</sequence>